<evidence type="ECO:0000256" key="8">
    <source>
        <dbReference type="ARBA" id="ARBA00044786"/>
    </source>
</evidence>
<evidence type="ECO:0000256" key="4">
    <source>
        <dbReference type="ARBA" id="ARBA00013194"/>
    </source>
</evidence>
<sequence>MADANAMAADKVPAIEKRVHNISDLAQWQRSRAYHDLIGYINGTSTAIQGIKTTDEMYESEVLRKLLGLVDSLEQLVEQHPPLEQPQRFGNKAYRDWSRAMQEQLPNLLQQLLPATKQKYLSELLQYLVESFGNATRIDYGTGHELSFVFFLCALFKAEILLEQDIVSAALRLFNRYLQFARHLQRTYNMEPAGSQGVWSLDDFQFVPFIWGSAQLAVKSPFDPSKFVEEQIIADFKEQYMFISCIDYICKVKTGHFGEHSNQLWSISAVPSWIKINAGLVKMYQKEILSKFPVIQHVYFGELMSFDSVAAGTALSSARLGHVAPPPSKRICIGVPTTANLPPPPAEAASSDLNVGDSSSESSDNSVVLRTESSASLVAVQATNSGSGSGDKPTANQPGGEVAKEQAE</sequence>
<evidence type="ECO:0000256" key="3">
    <source>
        <dbReference type="ARBA" id="ARBA00011019"/>
    </source>
</evidence>
<evidence type="ECO:0000313" key="12">
    <source>
        <dbReference type="Proteomes" id="UP000694904"/>
    </source>
</evidence>
<accession>A0ABM1NYX4</accession>
<dbReference type="PANTHER" id="PTHR10012:SF0">
    <property type="entry name" value="SERINE_THREONINE-PROTEIN PHOSPHATASE 2A ACTIVATOR"/>
    <property type="match status" value="1"/>
</dbReference>
<keyword evidence="6 10" id="KW-0697">Rotamase</keyword>
<name>A0ABM1NYX4_DROAR</name>
<dbReference type="GeneID" id="108611853"/>
<dbReference type="Gene3D" id="1.20.120.1150">
    <property type="match status" value="1"/>
</dbReference>
<evidence type="ECO:0000256" key="2">
    <source>
        <dbReference type="ARBA" id="ARBA00004496"/>
    </source>
</evidence>
<feature type="compositionally biased region" description="Polar residues" evidence="11">
    <location>
        <begin position="371"/>
        <end position="386"/>
    </location>
</feature>
<feature type="compositionally biased region" description="Low complexity" evidence="11">
    <location>
        <begin position="350"/>
        <end position="369"/>
    </location>
</feature>
<dbReference type="CDD" id="cd04087">
    <property type="entry name" value="PTPA"/>
    <property type="match status" value="1"/>
</dbReference>
<evidence type="ECO:0000256" key="11">
    <source>
        <dbReference type="SAM" id="MobiDB-lite"/>
    </source>
</evidence>
<keyword evidence="5 10" id="KW-0963">Cytoplasm</keyword>
<dbReference type="EC" id="5.2.1.8" evidence="4 10"/>
<evidence type="ECO:0000313" key="13">
    <source>
        <dbReference type="RefSeq" id="XP_017860160.1"/>
    </source>
</evidence>
<comment type="similarity">
    <text evidence="3 10">Belongs to the PTPA-type PPIase family.</text>
</comment>
<evidence type="ECO:0000256" key="9">
    <source>
        <dbReference type="ARBA" id="ARBA00044820"/>
    </source>
</evidence>
<comment type="catalytic activity">
    <reaction evidence="1 10">
        <text>[protein]-peptidylproline (omega=180) = [protein]-peptidylproline (omega=0)</text>
        <dbReference type="Rhea" id="RHEA:16237"/>
        <dbReference type="Rhea" id="RHEA-COMP:10747"/>
        <dbReference type="Rhea" id="RHEA-COMP:10748"/>
        <dbReference type="ChEBI" id="CHEBI:83833"/>
        <dbReference type="ChEBI" id="CHEBI:83834"/>
        <dbReference type="EC" id="5.2.1.8"/>
    </reaction>
</comment>
<reference evidence="12" key="1">
    <citation type="journal article" date="1997" name="Nucleic Acids Res.">
        <title>tRNAscan-SE: a program for improved detection of transfer RNA genes in genomic sequence.</title>
        <authorList>
            <person name="Lowe T.M."/>
            <person name="Eddy S.R."/>
        </authorList>
    </citation>
    <scope>NUCLEOTIDE SEQUENCE [LARGE SCALE GENOMIC DNA]</scope>
</reference>
<reference evidence="12" key="2">
    <citation type="journal article" date="2016" name="G3 (Bethesda)">
        <title>Genome Evolution in Three Species of Cactophilic Drosophila.</title>
        <authorList>
            <person name="Sanchez-Flores A."/>
            <person name="Penazola F."/>
            <person name="Carpinteyro-Ponce J."/>
            <person name="Nazario-Yepiz N."/>
            <person name="Abreu-Goodger C."/>
            <person name="Machado C.A."/>
            <person name="Markow T.A."/>
        </authorList>
    </citation>
    <scope>NUCLEOTIDE SEQUENCE [LARGE SCALE GENOMIC DNA]</scope>
</reference>
<dbReference type="InterPro" id="IPR037218">
    <property type="entry name" value="PTPA_sf"/>
</dbReference>
<keyword evidence="7 10" id="KW-0413">Isomerase</keyword>
<gene>
    <name evidence="13" type="primary">LOC108611853</name>
</gene>
<dbReference type="Proteomes" id="UP000694904">
    <property type="component" value="Chromosome 3"/>
</dbReference>
<dbReference type="InterPro" id="IPR043170">
    <property type="entry name" value="PTPA_C_lid"/>
</dbReference>
<evidence type="ECO:0000256" key="10">
    <source>
        <dbReference type="RuleBase" id="RU361210"/>
    </source>
</evidence>
<dbReference type="InterPro" id="IPR004327">
    <property type="entry name" value="Phstyr_phstse_ac"/>
</dbReference>
<organism evidence="12 13">
    <name type="scientific">Drosophila arizonae</name>
    <name type="common">Fruit fly</name>
    <dbReference type="NCBI Taxonomy" id="7263"/>
    <lineage>
        <taxon>Eukaryota</taxon>
        <taxon>Metazoa</taxon>
        <taxon>Ecdysozoa</taxon>
        <taxon>Arthropoda</taxon>
        <taxon>Hexapoda</taxon>
        <taxon>Insecta</taxon>
        <taxon>Pterygota</taxon>
        <taxon>Neoptera</taxon>
        <taxon>Endopterygota</taxon>
        <taxon>Diptera</taxon>
        <taxon>Brachycera</taxon>
        <taxon>Muscomorpha</taxon>
        <taxon>Ephydroidea</taxon>
        <taxon>Drosophilidae</taxon>
        <taxon>Drosophila</taxon>
    </lineage>
</organism>
<evidence type="ECO:0000256" key="6">
    <source>
        <dbReference type="ARBA" id="ARBA00023110"/>
    </source>
</evidence>
<keyword evidence="12" id="KW-1185">Reference proteome</keyword>
<dbReference type="PANTHER" id="PTHR10012">
    <property type="entry name" value="SERINE/THREONINE-PROTEIN PHOSPHATASE 2A REGULATORY SUBUNIT B"/>
    <property type="match status" value="1"/>
</dbReference>
<dbReference type="RefSeq" id="XP_017860160.1">
    <property type="nucleotide sequence ID" value="XM_018004671.1"/>
</dbReference>
<evidence type="ECO:0000256" key="5">
    <source>
        <dbReference type="ARBA" id="ARBA00022490"/>
    </source>
</evidence>
<evidence type="ECO:0000256" key="7">
    <source>
        <dbReference type="ARBA" id="ARBA00023235"/>
    </source>
</evidence>
<proteinExistence type="inferred from homology"/>
<dbReference type="Pfam" id="PF03095">
    <property type="entry name" value="PTPA"/>
    <property type="match status" value="1"/>
</dbReference>
<comment type="function">
    <text evidence="10">PPIases accelerate the folding of proteins. It catalyzes the cis-trans isomerization of proline imidic peptide bonds in oligopeptides.</text>
</comment>
<feature type="region of interest" description="Disordered" evidence="11">
    <location>
        <begin position="342"/>
        <end position="408"/>
    </location>
</feature>
<comment type="subcellular location">
    <subcellularLocation>
        <location evidence="2 10">Cytoplasm</location>
    </subcellularLocation>
</comment>
<evidence type="ECO:0000256" key="1">
    <source>
        <dbReference type="ARBA" id="ARBA00000971"/>
    </source>
</evidence>
<protein>
    <recommendedName>
        <fullName evidence="8 10">Serine/threonine-protein phosphatase 2A activator</fullName>
        <ecNumber evidence="4 10">5.2.1.8</ecNumber>
    </recommendedName>
    <alternativeName>
        <fullName evidence="9 10">Phosphotyrosyl phosphatase activator</fullName>
    </alternativeName>
</protein>
<reference evidence="13" key="3">
    <citation type="submission" date="2025-08" db="UniProtKB">
        <authorList>
            <consortium name="RefSeq"/>
        </authorList>
    </citation>
    <scope>IDENTIFICATION</scope>
    <source>
        <tissue evidence="13">Whole organism</tissue>
    </source>
</reference>
<dbReference type="SUPFAM" id="SSF140984">
    <property type="entry name" value="PTPA-like"/>
    <property type="match status" value="1"/>
</dbReference>